<dbReference type="EC" id="3.1.11.6" evidence="5"/>
<evidence type="ECO:0000259" key="8">
    <source>
        <dbReference type="Pfam" id="PF13742"/>
    </source>
</evidence>
<dbReference type="EMBL" id="AFHG01000041">
    <property type="protein sequence ID" value="EGK72287.1"/>
    <property type="molecule type" value="Genomic_DNA"/>
</dbReference>
<dbReference type="InterPro" id="IPR003753">
    <property type="entry name" value="Exonuc_VII_L"/>
</dbReference>
<dbReference type="GO" id="GO:0006308">
    <property type="term" value="P:DNA catabolic process"/>
    <property type="evidence" value="ECO:0007669"/>
    <property type="project" value="UniProtKB-UniRule"/>
</dbReference>
<dbReference type="OrthoDB" id="9802795at2"/>
<dbReference type="InterPro" id="IPR025824">
    <property type="entry name" value="OB-fold_nuc-bd_dom"/>
</dbReference>
<gene>
    <name evidence="5" type="primary">xseA</name>
    <name evidence="9" type="ORF">METUNv1_01403</name>
</gene>
<comment type="caution">
    <text evidence="9">The sequence shown here is derived from an EMBL/GenBank/DDBJ whole genome shotgun (WGS) entry which is preliminary data.</text>
</comment>
<evidence type="ECO:0000259" key="7">
    <source>
        <dbReference type="Pfam" id="PF02601"/>
    </source>
</evidence>
<dbReference type="RefSeq" id="WP_008060177.1">
    <property type="nucleotide sequence ID" value="NZ_AFHG01000041.1"/>
</dbReference>
<proteinExistence type="inferred from homology"/>
<reference evidence="9 10" key="1">
    <citation type="journal article" date="2011" name="J. Bacteriol.">
        <title>Genome sequence of Methyloversatilis universalis FAM5T, a methylotrophic representative of the order Rhodocyclales.</title>
        <authorList>
            <person name="Kittichotirat W."/>
            <person name="Good N.M."/>
            <person name="Hall R."/>
            <person name="Bringel F."/>
            <person name="Lajus A."/>
            <person name="Medigue C."/>
            <person name="Smalley N.E."/>
            <person name="Beck D."/>
            <person name="Bumgarner R."/>
            <person name="Vuilleumier S."/>
            <person name="Kalyuzhnaya M.G."/>
        </authorList>
    </citation>
    <scope>NUCLEOTIDE SEQUENCE [LARGE SCALE GENOMIC DNA]</scope>
    <source>
        <strain evidence="10">ATCC BAA-1314 / JCM 13912 / FAM5</strain>
    </source>
</reference>
<feature type="domain" description="Exonuclease VII large subunit C-terminal" evidence="7">
    <location>
        <begin position="135"/>
        <end position="444"/>
    </location>
</feature>
<evidence type="ECO:0000256" key="6">
    <source>
        <dbReference type="RuleBase" id="RU004355"/>
    </source>
</evidence>
<dbReference type="eggNOG" id="COG1570">
    <property type="taxonomic scope" value="Bacteria"/>
</dbReference>
<comment type="function">
    <text evidence="5">Bidirectionally degrades single-stranded DNA into large acid-insoluble oligonucleotides, which are then degraded further into small acid-soluble oligonucleotides.</text>
</comment>
<comment type="subcellular location">
    <subcellularLocation>
        <location evidence="5 6">Cytoplasm</location>
    </subcellularLocation>
</comment>
<dbReference type="Proteomes" id="UP000005019">
    <property type="component" value="Unassembled WGS sequence"/>
</dbReference>
<name>F5RB26_METUF</name>
<dbReference type="GO" id="GO:0005737">
    <property type="term" value="C:cytoplasm"/>
    <property type="evidence" value="ECO:0007669"/>
    <property type="project" value="UniProtKB-SubCell"/>
</dbReference>
<dbReference type="PANTHER" id="PTHR30008">
    <property type="entry name" value="EXODEOXYRIBONUCLEASE 7 LARGE SUBUNIT"/>
    <property type="match status" value="1"/>
</dbReference>
<dbReference type="STRING" id="1000565.METUNv1_01403"/>
<dbReference type="GO" id="GO:0009318">
    <property type="term" value="C:exodeoxyribonuclease VII complex"/>
    <property type="evidence" value="ECO:0007669"/>
    <property type="project" value="UniProtKB-UniRule"/>
</dbReference>
<dbReference type="Pfam" id="PF13742">
    <property type="entry name" value="tRNA_anti_2"/>
    <property type="match status" value="1"/>
</dbReference>
<evidence type="ECO:0000313" key="10">
    <source>
        <dbReference type="Proteomes" id="UP000005019"/>
    </source>
</evidence>
<protein>
    <recommendedName>
        <fullName evidence="5">Exodeoxyribonuclease 7 large subunit</fullName>
        <ecNumber evidence="5">3.1.11.6</ecNumber>
    </recommendedName>
    <alternativeName>
        <fullName evidence="5">Exodeoxyribonuclease VII large subunit</fullName>
        <shortName evidence="5">Exonuclease VII large subunit</shortName>
    </alternativeName>
</protein>
<dbReference type="GO" id="GO:0008855">
    <property type="term" value="F:exodeoxyribonuclease VII activity"/>
    <property type="evidence" value="ECO:0007669"/>
    <property type="project" value="UniProtKB-UniRule"/>
</dbReference>
<dbReference type="PANTHER" id="PTHR30008:SF0">
    <property type="entry name" value="EXODEOXYRIBONUCLEASE 7 LARGE SUBUNIT"/>
    <property type="match status" value="1"/>
</dbReference>
<dbReference type="GO" id="GO:0003676">
    <property type="term" value="F:nucleic acid binding"/>
    <property type="evidence" value="ECO:0007669"/>
    <property type="project" value="InterPro"/>
</dbReference>
<dbReference type="Pfam" id="PF02601">
    <property type="entry name" value="Exonuc_VII_L"/>
    <property type="match status" value="1"/>
</dbReference>
<evidence type="ECO:0000313" key="9">
    <source>
        <dbReference type="EMBL" id="EGK72287.1"/>
    </source>
</evidence>
<dbReference type="CDD" id="cd04489">
    <property type="entry name" value="ExoVII_LU_OBF"/>
    <property type="match status" value="1"/>
</dbReference>
<keyword evidence="4 5" id="KW-0269">Exonuclease</keyword>
<dbReference type="HAMAP" id="MF_00378">
    <property type="entry name" value="Exonuc_7_L"/>
    <property type="match status" value="1"/>
</dbReference>
<organism evidence="9 10">
    <name type="scientific">Methyloversatilis universalis (strain ATCC BAA-1314 / DSM 25237 / JCM 13912 / CCUG 52030 / FAM5)</name>
    <dbReference type="NCBI Taxonomy" id="1000565"/>
    <lineage>
        <taxon>Bacteria</taxon>
        <taxon>Pseudomonadati</taxon>
        <taxon>Pseudomonadota</taxon>
        <taxon>Betaproteobacteria</taxon>
        <taxon>Nitrosomonadales</taxon>
        <taxon>Sterolibacteriaceae</taxon>
        <taxon>Methyloversatilis</taxon>
    </lineage>
</organism>
<dbReference type="NCBIfam" id="TIGR00237">
    <property type="entry name" value="xseA"/>
    <property type="match status" value="1"/>
</dbReference>
<evidence type="ECO:0000256" key="1">
    <source>
        <dbReference type="ARBA" id="ARBA00022490"/>
    </source>
</evidence>
<keyword evidence="10" id="KW-1185">Reference proteome</keyword>
<sequence length="453" mass="48690">MSSDFAHPAADPRGETAAIAVSELARRARITLERQFPVLWVRGELSGVTRAASGHLYFSLKDDAAQLRCVMFRSRSQLLPFEPRAGLQVEVRAQVSLYEPRGDFQLTVDAMRQAGVGGLFEAFLRLKAKLEAEGLFDAARKRPLPQLPARIAVVTSPAAAALRDVLATLARRAPHVELVLLPCLVQGAEAPARIAAALAAAGRCDADLVLLVRGGGSAEDLAAFNDERVARAIAACPLPVVSGVGHETDFSIADFVADLRAATPTAAAEIVSAGHVDAARRLRALAERLGRAQHDRLDRLGRRLDDLAERLHPPSRQLALASERLHALHARMRRAGSSQLGQAHNRIEGLTLRLRGSRPALDMRRAGLARLRDHLQQAAGSHLDEAGQRLRLAAAQLVQLDPGAVLSRGYALVRDGEGRIVRDAATLAVGQPVRLQFGQGSADADITRLRDSD</sequence>
<evidence type="ECO:0000256" key="3">
    <source>
        <dbReference type="ARBA" id="ARBA00022801"/>
    </source>
</evidence>
<evidence type="ECO:0000256" key="5">
    <source>
        <dbReference type="HAMAP-Rule" id="MF_00378"/>
    </source>
</evidence>
<comment type="catalytic activity">
    <reaction evidence="5 6">
        <text>Exonucleolytic cleavage in either 5'- to 3'- or 3'- to 5'-direction to yield nucleoside 5'-phosphates.</text>
        <dbReference type="EC" id="3.1.11.6"/>
    </reaction>
</comment>
<comment type="subunit">
    <text evidence="5">Heterooligomer composed of large and small subunits.</text>
</comment>
<keyword evidence="3 5" id="KW-0378">Hydrolase</keyword>
<feature type="domain" description="OB-fold nucleic acid binding" evidence="8">
    <location>
        <begin position="20"/>
        <end position="112"/>
    </location>
</feature>
<accession>F5RB26</accession>
<evidence type="ECO:0000256" key="4">
    <source>
        <dbReference type="ARBA" id="ARBA00022839"/>
    </source>
</evidence>
<dbReference type="InterPro" id="IPR020579">
    <property type="entry name" value="Exonuc_VII_lsu_C"/>
</dbReference>
<comment type="similarity">
    <text evidence="5 6">Belongs to the XseA family.</text>
</comment>
<keyword evidence="2 5" id="KW-0540">Nuclease</keyword>
<evidence type="ECO:0000256" key="2">
    <source>
        <dbReference type="ARBA" id="ARBA00022722"/>
    </source>
</evidence>
<keyword evidence="1 5" id="KW-0963">Cytoplasm</keyword>
<dbReference type="AlphaFoldDB" id="F5RB26"/>